<dbReference type="AlphaFoldDB" id="A0A812GQV9"/>
<sequence>MRLQVLQTQGLPPNSVLSVKSGSSRRQQLLPCQAPFKVDQPPVPVQLDVLTYAAKGQEVLPDPSEQFLKVPLSKGGRNMSAGWLVTLIPAAKETGQSAEMSRKDKERLLCRSQPCGHVRRPSSEADRQLSLNRISPSTGCLILRFLSVPTLLRGPLAHLVMEESILSYHH</sequence>
<proteinExistence type="predicted"/>
<organism evidence="1 2">
    <name type="scientific">Symbiodinium natans</name>
    <dbReference type="NCBI Taxonomy" id="878477"/>
    <lineage>
        <taxon>Eukaryota</taxon>
        <taxon>Sar</taxon>
        <taxon>Alveolata</taxon>
        <taxon>Dinophyceae</taxon>
        <taxon>Suessiales</taxon>
        <taxon>Symbiodiniaceae</taxon>
        <taxon>Symbiodinium</taxon>
    </lineage>
</organism>
<reference evidence="1" key="1">
    <citation type="submission" date="2021-02" db="EMBL/GenBank/DDBJ databases">
        <authorList>
            <person name="Dougan E. K."/>
            <person name="Rhodes N."/>
            <person name="Thang M."/>
            <person name="Chan C."/>
        </authorList>
    </citation>
    <scope>NUCLEOTIDE SEQUENCE</scope>
</reference>
<protein>
    <submittedName>
        <fullName evidence="1">HET-E1 protein</fullName>
    </submittedName>
</protein>
<name>A0A812GQV9_9DINO</name>
<evidence type="ECO:0000313" key="2">
    <source>
        <dbReference type="Proteomes" id="UP000604046"/>
    </source>
</evidence>
<keyword evidence="2" id="KW-1185">Reference proteome</keyword>
<evidence type="ECO:0000313" key="1">
    <source>
        <dbReference type="EMBL" id="CAE6923696.1"/>
    </source>
</evidence>
<dbReference type="EMBL" id="CAJNDS010000027">
    <property type="protein sequence ID" value="CAE6923696.1"/>
    <property type="molecule type" value="Genomic_DNA"/>
</dbReference>
<dbReference type="OrthoDB" id="429445at2759"/>
<comment type="caution">
    <text evidence="1">The sequence shown here is derived from an EMBL/GenBank/DDBJ whole genome shotgun (WGS) entry which is preliminary data.</text>
</comment>
<dbReference type="Proteomes" id="UP000604046">
    <property type="component" value="Unassembled WGS sequence"/>
</dbReference>
<accession>A0A812GQV9</accession>
<gene>
    <name evidence="1" type="primary">HET-E1</name>
    <name evidence="1" type="ORF">SNAT2548_LOCUS555</name>
</gene>